<dbReference type="PANTHER" id="PTHR37984:SF5">
    <property type="entry name" value="PROTEIN NYNRIN-LIKE"/>
    <property type="match status" value="1"/>
</dbReference>
<reference evidence="8" key="2">
    <citation type="submission" date="2016-06" db="EMBL/GenBank/DDBJ databases">
        <title>The genome of a short-lived fish provides insights into sex chromosome evolution and the genetic control of aging.</title>
        <authorList>
            <person name="Reichwald K."/>
            <person name="Felder M."/>
            <person name="Petzold A."/>
            <person name="Koch P."/>
            <person name="Groth M."/>
            <person name="Platzer M."/>
        </authorList>
    </citation>
    <scope>NUCLEOTIDE SEQUENCE</scope>
    <source>
        <tissue evidence="8">Brain</tissue>
    </source>
</reference>
<dbReference type="FunFam" id="3.30.70.270:FF:000020">
    <property type="entry name" value="Transposon Tf2-6 polyprotein-like Protein"/>
    <property type="match status" value="1"/>
</dbReference>
<protein>
    <recommendedName>
        <fullName evidence="7">Reverse transcriptase RNase H-like domain-containing protein</fullName>
    </recommendedName>
</protein>
<dbReference type="InterPro" id="IPR041373">
    <property type="entry name" value="RT_RNaseH"/>
</dbReference>
<dbReference type="GO" id="GO:0003964">
    <property type="term" value="F:RNA-directed DNA polymerase activity"/>
    <property type="evidence" value="ECO:0007669"/>
    <property type="project" value="UniProtKB-KW"/>
</dbReference>
<dbReference type="EMBL" id="HADY01011105">
    <property type="protein sequence ID" value="SBP49590.1"/>
    <property type="molecule type" value="Transcribed_RNA"/>
</dbReference>
<evidence type="ECO:0000256" key="1">
    <source>
        <dbReference type="ARBA" id="ARBA00022679"/>
    </source>
</evidence>
<evidence type="ECO:0000256" key="3">
    <source>
        <dbReference type="ARBA" id="ARBA00022722"/>
    </source>
</evidence>
<evidence type="ECO:0000259" key="7">
    <source>
        <dbReference type="Pfam" id="PF17917"/>
    </source>
</evidence>
<keyword evidence="6" id="KW-0695">RNA-directed DNA polymerase</keyword>
<dbReference type="Gene3D" id="3.30.70.270">
    <property type="match status" value="1"/>
</dbReference>
<evidence type="ECO:0000256" key="4">
    <source>
        <dbReference type="ARBA" id="ARBA00022759"/>
    </source>
</evidence>
<keyword evidence="1" id="KW-0808">Transferase</keyword>
<evidence type="ECO:0000256" key="2">
    <source>
        <dbReference type="ARBA" id="ARBA00022695"/>
    </source>
</evidence>
<accession>A0A1A8A5X7</accession>
<dbReference type="FunFam" id="3.10.20.370:FF:000001">
    <property type="entry name" value="Retrovirus-related Pol polyprotein from transposon 17.6-like protein"/>
    <property type="match status" value="1"/>
</dbReference>
<dbReference type="Pfam" id="PF17917">
    <property type="entry name" value="RT_RNaseH"/>
    <property type="match status" value="1"/>
</dbReference>
<dbReference type="SUPFAM" id="SSF56672">
    <property type="entry name" value="DNA/RNA polymerases"/>
    <property type="match status" value="1"/>
</dbReference>
<dbReference type="Gene3D" id="3.10.20.370">
    <property type="match status" value="1"/>
</dbReference>
<dbReference type="InterPro" id="IPR043502">
    <property type="entry name" value="DNA/RNA_pol_sf"/>
</dbReference>
<dbReference type="PANTHER" id="PTHR37984">
    <property type="entry name" value="PROTEIN CBG26694"/>
    <property type="match status" value="1"/>
</dbReference>
<keyword evidence="3" id="KW-0540">Nuclease</keyword>
<dbReference type="InterPro" id="IPR043128">
    <property type="entry name" value="Rev_trsase/Diguanyl_cyclase"/>
</dbReference>
<dbReference type="CDD" id="cd09274">
    <property type="entry name" value="RNase_HI_RT_Ty3"/>
    <property type="match status" value="1"/>
</dbReference>
<evidence type="ECO:0000256" key="5">
    <source>
        <dbReference type="ARBA" id="ARBA00022801"/>
    </source>
</evidence>
<keyword evidence="4" id="KW-0255">Endonuclease</keyword>
<gene>
    <name evidence="8" type="primary">BX539340.1</name>
</gene>
<evidence type="ECO:0000256" key="6">
    <source>
        <dbReference type="ARBA" id="ARBA00022918"/>
    </source>
</evidence>
<dbReference type="GO" id="GO:0004519">
    <property type="term" value="F:endonuclease activity"/>
    <property type="evidence" value="ECO:0007669"/>
    <property type="project" value="UniProtKB-KW"/>
</dbReference>
<proteinExistence type="predicted"/>
<evidence type="ECO:0000313" key="8">
    <source>
        <dbReference type="EMBL" id="SBP49590.1"/>
    </source>
</evidence>
<dbReference type="AlphaFoldDB" id="A0A1A8A5X7"/>
<dbReference type="InterPro" id="IPR050951">
    <property type="entry name" value="Retrovirus_Pol_polyprotein"/>
</dbReference>
<sequence length="223" mass="25407">MWPTPVSIQEVICFIGLASYYRRFVKDFASIAEPLHNLTQKKVHFQWHGEHQAAFDKLKQCLTSASVLGYPLDHGEMLLDTDVSDAGIGAVLSQMQQGMERVLAYGSRKLAKTEQNYSTTRHEFLAIVDFTCHFRQYLLGRPFKVNTDHGSLRWLTKMKEPEGQLARWLEKLAEYDFEIVHRPGRVHTNADSHSRRPFRLSCPCKVQNTLDAFGSHASSGSPV</sequence>
<reference evidence="8" key="1">
    <citation type="submission" date="2016-05" db="EMBL/GenBank/DDBJ databases">
        <authorList>
            <person name="Lavstsen T."/>
            <person name="Jespersen J.S."/>
        </authorList>
    </citation>
    <scope>NUCLEOTIDE SEQUENCE</scope>
    <source>
        <tissue evidence="8">Brain</tissue>
    </source>
</reference>
<keyword evidence="2" id="KW-0548">Nucleotidyltransferase</keyword>
<feature type="domain" description="Reverse transcriptase RNase H-like" evidence="7">
    <location>
        <begin position="76"/>
        <end position="175"/>
    </location>
</feature>
<name>A0A1A8A5X7_NOTFU</name>
<keyword evidence="5" id="KW-0378">Hydrolase</keyword>
<organism evidence="8">
    <name type="scientific">Nothobranchius furzeri</name>
    <name type="common">Turquoise killifish</name>
    <dbReference type="NCBI Taxonomy" id="105023"/>
    <lineage>
        <taxon>Eukaryota</taxon>
        <taxon>Metazoa</taxon>
        <taxon>Chordata</taxon>
        <taxon>Craniata</taxon>
        <taxon>Vertebrata</taxon>
        <taxon>Euteleostomi</taxon>
        <taxon>Actinopterygii</taxon>
        <taxon>Neopterygii</taxon>
        <taxon>Teleostei</taxon>
        <taxon>Neoteleostei</taxon>
        <taxon>Acanthomorphata</taxon>
        <taxon>Ovalentaria</taxon>
        <taxon>Atherinomorphae</taxon>
        <taxon>Cyprinodontiformes</taxon>
        <taxon>Nothobranchiidae</taxon>
        <taxon>Nothobranchius</taxon>
    </lineage>
</organism>
<dbReference type="GO" id="GO:0016787">
    <property type="term" value="F:hydrolase activity"/>
    <property type="evidence" value="ECO:0007669"/>
    <property type="project" value="UniProtKB-KW"/>
</dbReference>